<name>A0ABT6C884_9MICO</name>
<reference evidence="2 3" key="1">
    <citation type="submission" date="2023-03" db="EMBL/GenBank/DDBJ databases">
        <title>YIM 133296 draft genome.</title>
        <authorList>
            <person name="Xiong L."/>
        </authorList>
    </citation>
    <scope>NUCLEOTIDE SEQUENCE [LARGE SCALE GENOMIC DNA]</scope>
    <source>
        <strain evidence="2 3">YIM 133296</strain>
    </source>
</reference>
<dbReference type="InterPro" id="IPR000792">
    <property type="entry name" value="Tscrpt_reg_LuxR_C"/>
</dbReference>
<protein>
    <submittedName>
        <fullName evidence="2">Helix-turn-helix transcriptional regulator</fullName>
    </submittedName>
</protein>
<evidence type="ECO:0000313" key="2">
    <source>
        <dbReference type="EMBL" id="MDF8265080.1"/>
    </source>
</evidence>
<dbReference type="SMART" id="SM00421">
    <property type="entry name" value="HTH_LUXR"/>
    <property type="match status" value="1"/>
</dbReference>
<keyword evidence="3" id="KW-1185">Reference proteome</keyword>
<feature type="domain" description="HTH luxR-type" evidence="1">
    <location>
        <begin position="164"/>
        <end position="221"/>
    </location>
</feature>
<dbReference type="InterPro" id="IPR036388">
    <property type="entry name" value="WH-like_DNA-bd_sf"/>
</dbReference>
<gene>
    <name evidence="2" type="ORF">P4R38_12560</name>
</gene>
<accession>A0ABT6C884</accession>
<dbReference type="Gene3D" id="1.10.10.10">
    <property type="entry name" value="Winged helix-like DNA-binding domain superfamily/Winged helix DNA-binding domain"/>
    <property type="match status" value="1"/>
</dbReference>
<dbReference type="SUPFAM" id="SSF46894">
    <property type="entry name" value="C-terminal effector domain of the bipartite response regulators"/>
    <property type="match status" value="1"/>
</dbReference>
<proteinExistence type="predicted"/>
<organism evidence="2 3">
    <name type="scientific">Luteipulveratus flavus</name>
    <dbReference type="NCBI Taxonomy" id="3031728"/>
    <lineage>
        <taxon>Bacteria</taxon>
        <taxon>Bacillati</taxon>
        <taxon>Actinomycetota</taxon>
        <taxon>Actinomycetes</taxon>
        <taxon>Micrococcales</taxon>
        <taxon>Dermacoccaceae</taxon>
        <taxon>Luteipulveratus</taxon>
    </lineage>
</organism>
<dbReference type="EMBL" id="JAROAV010000031">
    <property type="protein sequence ID" value="MDF8265080.1"/>
    <property type="molecule type" value="Genomic_DNA"/>
</dbReference>
<evidence type="ECO:0000313" key="3">
    <source>
        <dbReference type="Proteomes" id="UP001528912"/>
    </source>
</evidence>
<sequence length="228" mass="25336">MTPDVQQVLQRRDVVHEPGIADVWLGDAEHNSGMARLEASCRHSLDSARDGAYVVMDDGLRVLHERSARRGIRSRVVVRTARSAVVCASSSCPCQGSFLGESTPVTPISFHLVDDRIARIKTSTSELPASVLVTDHVVLSNLRQVFKGIMPVSKPVLPRDRRRDLRPTLRQLRILHLMSYGLTDEKIAAELKVTSRTVRNDVAGLNAMFEVQSRFELGAAYSRWMAGH</sequence>
<dbReference type="InterPro" id="IPR016032">
    <property type="entry name" value="Sig_transdc_resp-reg_C-effctor"/>
</dbReference>
<comment type="caution">
    <text evidence="2">The sequence shown here is derived from an EMBL/GenBank/DDBJ whole genome shotgun (WGS) entry which is preliminary data.</text>
</comment>
<evidence type="ECO:0000259" key="1">
    <source>
        <dbReference type="SMART" id="SM00421"/>
    </source>
</evidence>
<dbReference type="Proteomes" id="UP001528912">
    <property type="component" value="Unassembled WGS sequence"/>
</dbReference>